<reference evidence="3 4" key="1">
    <citation type="submission" date="2017-10" db="EMBL/GenBank/DDBJ databases">
        <title>Integration of genomic and chemical information greatly accelerates assignment of the full stereostructure of myelolactone, a potent inhibitor of myeloma from a marine-derived Micromonospora.</title>
        <authorList>
            <person name="Kim M.C."/>
            <person name="Machado H."/>
            <person name="Jensen P.R."/>
            <person name="Fenical W."/>
        </authorList>
    </citation>
    <scope>NUCLEOTIDE SEQUENCE [LARGE SCALE GENOMIC DNA]</scope>
    <source>
        <strain evidence="3 4">CNY-010</strain>
    </source>
</reference>
<name>A0A386WW26_9ACTN</name>
<evidence type="ECO:0000313" key="2">
    <source>
        <dbReference type="EMBL" id="AYF31112.1"/>
    </source>
</evidence>
<evidence type="ECO:0000259" key="1">
    <source>
        <dbReference type="Pfam" id="PF22768"/>
    </source>
</evidence>
<dbReference type="KEGG" id="mtua:CSH63_27465"/>
<dbReference type="Gene3D" id="2.60.120.860">
    <property type="match status" value="1"/>
</dbReference>
<organism evidence="3 4">
    <name type="scientific">Micromonospora tulbaghiae</name>
    <dbReference type="NCBI Taxonomy" id="479978"/>
    <lineage>
        <taxon>Bacteria</taxon>
        <taxon>Bacillati</taxon>
        <taxon>Actinomycetota</taxon>
        <taxon>Actinomycetes</taxon>
        <taxon>Micromonosporales</taxon>
        <taxon>Micromonosporaceae</taxon>
        <taxon>Micromonospora</taxon>
    </lineage>
</organism>
<dbReference type="RefSeq" id="WP_120572720.1">
    <property type="nucleotide sequence ID" value="NZ_CP024087.1"/>
</dbReference>
<dbReference type="EMBL" id="CP024087">
    <property type="protein sequence ID" value="AYF31112.1"/>
    <property type="molecule type" value="Genomic_DNA"/>
</dbReference>
<proteinExistence type="predicted"/>
<dbReference type="Proteomes" id="UP000267804">
    <property type="component" value="Chromosome"/>
</dbReference>
<accession>A0A386WW26</accession>
<feature type="domain" description="Siphovirus-type tail component C-terminal" evidence="1">
    <location>
        <begin position="183"/>
        <end position="284"/>
    </location>
</feature>
<dbReference type="EMBL" id="CP024087">
    <property type="protein sequence ID" value="AYF32203.1"/>
    <property type="molecule type" value="Genomic_DNA"/>
</dbReference>
<dbReference type="InterPro" id="IPR054738">
    <property type="entry name" value="Siphovirus-type_tail_C"/>
</dbReference>
<protein>
    <recommendedName>
        <fullName evidence="1">Siphovirus-type tail component C-terminal domain-containing protein</fullName>
    </recommendedName>
</protein>
<evidence type="ECO:0000313" key="4">
    <source>
        <dbReference type="Proteomes" id="UP000267804"/>
    </source>
</evidence>
<gene>
    <name evidence="2" type="ORF">CSH63_27465</name>
    <name evidence="3" type="ORF">CSH63_33150</name>
</gene>
<dbReference type="KEGG" id="mtua:CSH63_33150"/>
<dbReference type="Pfam" id="PF22768">
    <property type="entry name" value="SPP1_Dit"/>
    <property type="match status" value="1"/>
</dbReference>
<dbReference type="AlphaFoldDB" id="A0A386WW26"/>
<evidence type="ECO:0000313" key="3">
    <source>
        <dbReference type="EMBL" id="AYF32203.1"/>
    </source>
</evidence>
<sequence length="285" mass="30221">MPLAEGQVQLRDLVLGPGTPYRFVRGSHFNPFKRDVRADQGGTRAWSSGSWSGAEWAEQVAVAMRLVILARGPVDYMDRMSALLAAFAPASSADVDLRFVIGGVEYLLRGRPRMVDPESRHVDGHTYVQAAFVALDPTIYSGVEHSTTLGLPSTVGGLTLPATAPLTVSAAVTSGRGSITNAGTKATGLLVRVDGPVAEPRISLLTDVGTAVVRVWATLAAGQWLDIDTAARTVYLNGTASRRGVTTTDGTGWPVLPPGTYEIAFDASAYSAAATATVRWRDTWH</sequence>